<reference evidence="1" key="1">
    <citation type="submission" date="2014-11" db="EMBL/GenBank/DDBJ databases">
        <authorList>
            <person name="Amaro Gonzalez C."/>
        </authorList>
    </citation>
    <scope>NUCLEOTIDE SEQUENCE</scope>
</reference>
<dbReference type="EMBL" id="GBXM01020667">
    <property type="protein sequence ID" value="JAH87910.1"/>
    <property type="molecule type" value="Transcribed_RNA"/>
</dbReference>
<accession>A0A0E9WEC5</accession>
<organism evidence="1">
    <name type="scientific">Anguilla anguilla</name>
    <name type="common">European freshwater eel</name>
    <name type="synonym">Muraena anguilla</name>
    <dbReference type="NCBI Taxonomy" id="7936"/>
    <lineage>
        <taxon>Eukaryota</taxon>
        <taxon>Metazoa</taxon>
        <taxon>Chordata</taxon>
        <taxon>Craniata</taxon>
        <taxon>Vertebrata</taxon>
        <taxon>Euteleostomi</taxon>
        <taxon>Actinopterygii</taxon>
        <taxon>Neopterygii</taxon>
        <taxon>Teleostei</taxon>
        <taxon>Anguilliformes</taxon>
        <taxon>Anguillidae</taxon>
        <taxon>Anguilla</taxon>
    </lineage>
</organism>
<sequence length="33" mass="4087">MIRENWTQASYREMDRLYQPSVKLVSFSRFYAL</sequence>
<evidence type="ECO:0000313" key="1">
    <source>
        <dbReference type="EMBL" id="JAH87910.1"/>
    </source>
</evidence>
<proteinExistence type="predicted"/>
<dbReference type="AlphaFoldDB" id="A0A0E9WEC5"/>
<reference evidence="1" key="2">
    <citation type="journal article" date="2015" name="Fish Shellfish Immunol.">
        <title>Early steps in the European eel (Anguilla anguilla)-Vibrio vulnificus interaction in the gills: Role of the RtxA13 toxin.</title>
        <authorList>
            <person name="Callol A."/>
            <person name="Pajuelo D."/>
            <person name="Ebbesson L."/>
            <person name="Teles M."/>
            <person name="MacKenzie S."/>
            <person name="Amaro C."/>
        </authorList>
    </citation>
    <scope>NUCLEOTIDE SEQUENCE</scope>
</reference>
<name>A0A0E9WEC5_ANGAN</name>
<protein>
    <submittedName>
        <fullName evidence="1">Uncharacterized protein</fullName>
    </submittedName>
</protein>